<feature type="transmembrane region" description="Helical" evidence="1">
    <location>
        <begin position="85"/>
        <end position="104"/>
    </location>
</feature>
<protein>
    <submittedName>
        <fullName evidence="2">Uncharacterized protein</fullName>
    </submittedName>
</protein>
<keyword evidence="1" id="KW-0812">Transmembrane</keyword>
<sequence>MDNPTELFFLGSAILGASFFIVRLLLQLSGLIHLDIHSGHDVIHTDHDATDSYDSFKFFTIQNLTAFFMMFGLVGLGMIRSHINIILTLVCASLAGGFTVYLLIKILSSISHLESSGSLDMMNAIGQEGSVYLTIPSHGSGQIQISIQGRMQIFDAICEHGERIDTGERVIVVRVIDGYTLSVEKQ</sequence>
<organism evidence="2 3">
    <name type="scientific">Candidatus Magnetoglobus multicellularis str. Araruama</name>
    <dbReference type="NCBI Taxonomy" id="890399"/>
    <lineage>
        <taxon>Bacteria</taxon>
        <taxon>Pseudomonadati</taxon>
        <taxon>Thermodesulfobacteriota</taxon>
        <taxon>Desulfobacteria</taxon>
        <taxon>Desulfobacterales</taxon>
        <taxon>Desulfobacteraceae</taxon>
        <taxon>Candidatus Magnetoglobus</taxon>
    </lineage>
</organism>
<evidence type="ECO:0000313" key="2">
    <source>
        <dbReference type="EMBL" id="ETR73239.1"/>
    </source>
</evidence>
<dbReference type="Proteomes" id="UP000189670">
    <property type="component" value="Unassembled WGS sequence"/>
</dbReference>
<dbReference type="Gene3D" id="2.40.50.140">
    <property type="entry name" value="Nucleic acid-binding proteins"/>
    <property type="match status" value="1"/>
</dbReference>
<evidence type="ECO:0000313" key="3">
    <source>
        <dbReference type="Proteomes" id="UP000189670"/>
    </source>
</evidence>
<comment type="caution">
    <text evidence="2">The sequence shown here is derived from an EMBL/GenBank/DDBJ whole genome shotgun (WGS) entry which is preliminary data.</text>
</comment>
<proteinExistence type="predicted"/>
<feature type="transmembrane region" description="Helical" evidence="1">
    <location>
        <begin position="6"/>
        <end position="26"/>
    </location>
</feature>
<dbReference type="EMBL" id="ATBP01000077">
    <property type="protein sequence ID" value="ETR73239.1"/>
    <property type="molecule type" value="Genomic_DNA"/>
</dbReference>
<accession>A0A1V1PEB3</accession>
<feature type="transmembrane region" description="Helical" evidence="1">
    <location>
        <begin position="58"/>
        <end position="79"/>
    </location>
</feature>
<keyword evidence="1" id="KW-0472">Membrane</keyword>
<gene>
    <name evidence="2" type="ORF">OMM_01102</name>
</gene>
<reference evidence="3" key="1">
    <citation type="submission" date="2012-11" db="EMBL/GenBank/DDBJ databases">
        <authorList>
            <person name="Lucero-Rivera Y.E."/>
            <person name="Tovar-Ramirez D."/>
        </authorList>
    </citation>
    <scope>NUCLEOTIDE SEQUENCE [LARGE SCALE GENOMIC DNA]</scope>
    <source>
        <strain evidence="3">Araruama</strain>
    </source>
</reference>
<dbReference type="AlphaFoldDB" id="A0A1V1PEB3"/>
<dbReference type="InterPro" id="IPR012340">
    <property type="entry name" value="NA-bd_OB-fold"/>
</dbReference>
<name>A0A1V1PEB3_9BACT</name>
<keyword evidence="1" id="KW-1133">Transmembrane helix</keyword>
<evidence type="ECO:0000256" key="1">
    <source>
        <dbReference type="SAM" id="Phobius"/>
    </source>
</evidence>